<dbReference type="Proteomes" id="UP000744555">
    <property type="component" value="Unassembled WGS sequence"/>
</dbReference>
<accession>A0ABR7S0E8</accession>
<comment type="caution">
    <text evidence="3">The sequence shown here is derived from an EMBL/GenBank/DDBJ whole genome shotgun (WGS) entry which is preliminary data.</text>
</comment>
<evidence type="ECO:0000313" key="4">
    <source>
        <dbReference type="Proteomes" id="UP000744555"/>
    </source>
</evidence>
<evidence type="ECO:0000256" key="1">
    <source>
        <dbReference type="SAM" id="Coils"/>
    </source>
</evidence>
<evidence type="ECO:0000256" key="2">
    <source>
        <dbReference type="SAM" id="Phobius"/>
    </source>
</evidence>
<dbReference type="RefSeq" id="WP_187806181.1">
    <property type="nucleotide sequence ID" value="NZ_LZEU01000001.1"/>
</dbReference>
<reference evidence="3 4" key="1">
    <citation type="submission" date="2016-06" db="EMBL/GenBank/DDBJ databases">
        <authorList>
            <person name="Ramos C."/>
            <person name="Pintado A."/>
            <person name="Crespo-Gomez J.I."/>
        </authorList>
    </citation>
    <scope>NUCLEOTIDE SEQUENCE [LARGE SCALE GENOMIC DNA]</scope>
    <source>
        <strain evidence="3 4">AVO110</strain>
    </source>
</reference>
<feature type="transmembrane region" description="Helical" evidence="2">
    <location>
        <begin position="36"/>
        <end position="58"/>
    </location>
</feature>
<keyword evidence="4" id="KW-1185">Reference proteome</keyword>
<keyword evidence="2" id="KW-0472">Membrane</keyword>
<gene>
    <name evidence="3" type="ORF">A9179_12265</name>
</gene>
<evidence type="ECO:0000313" key="3">
    <source>
        <dbReference type="EMBL" id="MBC9251050.1"/>
    </source>
</evidence>
<proteinExistence type="predicted"/>
<name>A0ABR7S0E8_AQUAC</name>
<protein>
    <submittedName>
        <fullName evidence="3">Uncharacterized protein</fullName>
    </submittedName>
</protein>
<dbReference type="EMBL" id="LZEU01000001">
    <property type="protein sequence ID" value="MBC9251050.1"/>
    <property type="molecule type" value="Genomic_DNA"/>
</dbReference>
<keyword evidence="2" id="KW-0812">Transmembrane</keyword>
<keyword evidence="1" id="KW-0175">Coiled coil</keyword>
<organism evidence="3 4">
    <name type="scientific">Aquipseudomonas alcaligenes</name>
    <name type="common">Pseudomonas alcaligenes</name>
    <dbReference type="NCBI Taxonomy" id="43263"/>
    <lineage>
        <taxon>Bacteria</taxon>
        <taxon>Pseudomonadati</taxon>
        <taxon>Pseudomonadota</taxon>
        <taxon>Gammaproteobacteria</taxon>
        <taxon>Pseudomonadales</taxon>
        <taxon>Pseudomonadaceae</taxon>
        <taxon>Aquipseudomonas</taxon>
    </lineage>
</organism>
<sequence>MSDDTQSDTELVVAEDIGDDSQRIARLEKAGKLNRLLIYALAGALGLVLLAWLLIALLTPKHEEKTEKPEASEANSQALEKEIGALQLQVDNLQKQLQDQQKLILLQQKTALAPAPTPAAAAATPQPSNRDRETQQMVARILLGQERSYQASIAALKMGMRDLAGMIAGSRSWLEDYEADLNKPLAESQARAKALQQWLDGKPASP</sequence>
<feature type="coiled-coil region" evidence="1">
    <location>
        <begin position="76"/>
        <end position="110"/>
    </location>
</feature>
<keyword evidence="2" id="KW-1133">Transmembrane helix</keyword>